<protein>
    <recommendedName>
        <fullName evidence="1">YspA cpYpsA-related SLOG domain-containing protein</fullName>
    </recommendedName>
</protein>
<feature type="domain" description="YspA cpYpsA-related SLOG" evidence="1">
    <location>
        <begin position="1"/>
        <end position="65"/>
    </location>
</feature>
<dbReference type="AlphaFoldDB" id="A0A1M7RJU7"/>
<dbReference type="RefSeq" id="WP_073263414.1">
    <property type="nucleotide sequence ID" value="NZ_FRCS01000015.1"/>
</dbReference>
<evidence type="ECO:0000313" key="3">
    <source>
        <dbReference type="Proteomes" id="UP000184440"/>
    </source>
</evidence>
<reference evidence="2 3" key="1">
    <citation type="submission" date="2016-11" db="EMBL/GenBank/DDBJ databases">
        <authorList>
            <person name="Jaros S."/>
            <person name="Januszkiewicz K."/>
            <person name="Wedrychowicz H."/>
        </authorList>
    </citation>
    <scope>NUCLEOTIDE SEQUENCE [LARGE SCALE GENOMIC DNA]</scope>
    <source>
        <strain evidence="2 3">DSM 46144</strain>
    </source>
</reference>
<proteinExistence type="predicted"/>
<dbReference type="Pfam" id="PF10686">
    <property type="entry name" value="YAcAr"/>
    <property type="match status" value="1"/>
</dbReference>
<dbReference type="STRING" id="134849.SAMN05443668_115131"/>
<accession>A0A1M7RJU7</accession>
<dbReference type="Proteomes" id="UP000184440">
    <property type="component" value="Unassembled WGS sequence"/>
</dbReference>
<keyword evidence="3" id="KW-1185">Reference proteome</keyword>
<dbReference type="EMBL" id="FRCS01000015">
    <property type="protein sequence ID" value="SHN46442.1"/>
    <property type="molecule type" value="Genomic_DNA"/>
</dbReference>
<evidence type="ECO:0000259" key="1">
    <source>
        <dbReference type="Pfam" id="PF10686"/>
    </source>
</evidence>
<gene>
    <name evidence="2" type="ORF">SAMN05443668_115131</name>
</gene>
<evidence type="ECO:0000313" key="2">
    <source>
        <dbReference type="EMBL" id="SHN46442.1"/>
    </source>
</evidence>
<dbReference type="InterPro" id="IPR019627">
    <property type="entry name" value="YAcAr"/>
</dbReference>
<name>A0A1M7RJU7_9ACTN</name>
<organism evidence="2 3">
    <name type="scientific">Cryptosporangium aurantiacum</name>
    <dbReference type="NCBI Taxonomy" id="134849"/>
    <lineage>
        <taxon>Bacteria</taxon>
        <taxon>Bacillati</taxon>
        <taxon>Actinomycetota</taxon>
        <taxon>Actinomycetes</taxon>
        <taxon>Cryptosporangiales</taxon>
        <taxon>Cryptosporangiaceae</taxon>
        <taxon>Cryptosporangium</taxon>
    </lineage>
</organism>
<sequence>MRILVTGSRTWRDPVGIAAALDAATVDHPGRHVLVHGAAAGADRAAAAHATRRGWLVEAYPADWRSCAESCQPGHRRTNARGEYCPTAGHRRNAAMVAAGADLCVAFIRNGSPGATGCAALAEDAGIPVERHRKDDR</sequence>